<dbReference type="Proteomes" id="UP000004459">
    <property type="component" value="Unassembled WGS sequence"/>
</dbReference>
<organism evidence="1 2">
    <name type="scientific">Flavonifractor plautii ATCC 29863</name>
    <dbReference type="NCBI Taxonomy" id="411475"/>
    <lineage>
        <taxon>Bacteria</taxon>
        <taxon>Bacillati</taxon>
        <taxon>Bacillota</taxon>
        <taxon>Clostridia</taxon>
        <taxon>Eubacteriales</taxon>
        <taxon>Oscillospiraceae</taxon>
        <taxon>Flavonifractor</taxon>
    </lineage>
</organism>
<dbReference type="EMBL" id="AGCK01000341">
    <property type="protein sequence ID" value="EHM37236.1"/>
    <property type="molecule type" value="Genomic_DNA"/>
</dbReference>
<reference evidence="1 2" key="1">
    <citation type="submission" date="2011-08" db="EMBL/GenBank/DDBJ databases">
        <authorList>
            <person name="Weinstock G."/>
            <person name="Sodergren E."/>
            <person name="Clifton S."/>
            <person name="Fulton L."/>
            <person name="Fulton B."/>
            <person name="Courtney L."/>
            <person name="Fronick C."/>
            <person name="Harrison M."/>
            <person name="Strong C."/>
            <person name="Farmer C."/>
            <person name="Delahaunty K."/>
            <person name="Markovic C."/>
            <person name="Hall O."/>
            <person name="Minx P."/>
            <person name="Tomlinson C."/>
            <person name="Mitreva M."/>
            <person name="Hou S."/>
            <person name="Chen J."/>
            <person name="Wollam A."/>
            <person name="Pepin K.H."/>
            <person name="Johnson M."/>
            <person name="Bhonagiri V."/>
            <person name="Zhang X."/>
            <person name="Suruliraj S."/>
            <person name="Warren W."/>
            <person name="Chinwalla A."/>
            <person name="Mardis E.R."/>
            <person name="Wilson R.K."/>
        </authorList>
    </citation>
    <scope>NUCLEOTIDE SEQUENCE [LARGE SCALE GENOMIC DNA]</scope>
    <source>
        <strain evidence="1 2">ATCC 29863</strain>
    </source>
</reference>
<proteinExistence type="predicted"/>
<protein>
    <submittedName>
        <fullName evidence="1">Uncharacterized protein</fullName>
    </submittedName>
</protein>
<evidence type="ECO:0000313" key="2">
    <source>
        <dbReference type="Proteomes" id="UP000004459"/>
    </source>
</evidence>
<comment type="caution">
    <text evidence="1">The sequence shown here is derived from an EMBL/GenBank/DDBJ whole genome shotgun (WGS) entry which is preliminary data.</text>
</comment>
<accession>G9YXJ7</accession>
<dbReference type="AlphaFoldDB" id="G9YXJ7"/>
<evidence type="ECO:0000313" key="1">
    <source>
        <dbReference type="EMBL" id="EHM37236.1"/>
    </source>
</evidence>
<sequence>MEKLGKYYLLNADDDAFATVRPFHRSSDSVGTLFILLARRK</sequence>
<name>G9YXJ7_FLAPL</name>
<gene>
    <name evidence="1" type="ORF">HMPREF0372_04265</name>
</gene>
<dbReference type="HOGENOM" id="CLU_3270411_0_0_9"/>